<evidence type="ECO:0000256" key="2">
    <source>
        <dbReference type="SAM" id="MobiDB-lite"/>
    </source>
</evidence>
<feature type="compositionally biased region" description="Basic and acidic residues" evidence="2">
    <location>
        <begin position="252"/>
        <end position="265"/>
    </location>
</feature>
<dbReference type="AlphaFoldDB" id="A0A444V212"/>
<sequence>MVDPPDAEEEGKSKEPGPECSAAAASATAASRAPDPQSRNGPDPASEPSLPGRQREQSPKLHLDLFNFDSPEAEGSRYVLTSPRSLEACARCGVKPIVLLQRSVNDFAKEAPGRSMREAEGLFEAYERERQGKLRECREERERIIKEEKRRISNSVSSSLPCSPAGRPTGGGVSSISTKAVPAPATSAATTTANGAIPAVKTNGHAAQLKKKGKCHSLDSKPKKREPCPSTTTSTTMRTSSESGASSFSWDSPRDSPRDSRDKWPKASSPRARTVATLSSLMGRSLSLGDLSHSPQTTKRVERIVKEVKRRGLSEVPERDRKIAALMLAKHQEEHIMSQSRNMAHLQWDSERRLEELSREREEKEKQRAVLQCQRMWHTQVSSRQRRLSQEQKETATIKQRQAEESEEKWRELAERQKQSRQERLRQAAGEEKQKKSHQEHNLKALEEEKRAVLEQEQQLLQEKLTMAELRKQEREHQQQKELRGLNKAEKLRHEALIREIVRREAEDRKLAKRTMEDKLSRSMENYEQIQERRNQELREKAKKEEWHIKKARQAAERKEKEQREHLESLARETERRAQQAAQVAEERAQQKALKAVQSRLEKEKIQRLNRQRVEEEERQRRQELLMSIEKKLEKSEQIFREKRAVLESARSVARASFHVRDRVREETNMRTFDKMALEAQLQASLNEK</sequence>
<evidence type="ECO:0000256" key="1">
    <source>
        <dbReference type="SAM" id="Coils"/>
    </source>
</evidence>
<dbReference type="PANTHER" id="PTHR33663">
    <property type="entry name" value="COILED-COIL DOMAIN-CONTAINING PROTEIN 177"/>
    <property type="match status" value="1"/>
</dbReference>
<dbReference type="PANTHER" id="PTHR33663:SF1">
    <property type="entry name" value="COILED-COIL DOMAIN-CONTAINING PROTEIN 177"/>
    <property type="match status" value="1"/>
</dbReference>
<dbReference type="Proteomes" id="UP000289886">
    <property type="component" value="Unassembled WGS sequence"/>
</dbReference>
<dbReference type="Pfam" id="PF15558">
    <property type="entry name" value="DUF4659"/>
    <property type="match status" value="1"/>
</dbReference>
<keyword evidence="4" id="KW-1185">Reference proteome</keyword>
<feature type="region of interest" description="Disordered" evidence="2">
    <location>
        <begin position="381"/>
        <end position="450"/>
    </location>
</feature>
<evidence type="ECO:0000313" key="3">
    <source>
        <dbReference type="EMBL" id="RXM94398.1"/>
    </source>
</evidence>
<proteinExistence type="predicted"/>
<comment type="caution">
    <text evidence="3">The sequence shown here is derived from an EMBL/GenBank/DDBJ whole genome shotgun (WGS) entry which is preliminary data.</text>
</comment>
<feature type="coiled-coil region" evidence="1">
    <location>
        <begin position="347"/>
        <end position="374"/>
    </location>
</feature>
<feature type="coiled-coil region" evidence="1">
    <location>
        <begin position="116"/>
        <end position="143"/>
    </location>
</feature>
<feature type="compositionally biased region" description="Basic and acidic residues" evidence="2">
    <location>
        <begin position="388"/>
        <end position="450"/>
    </location>
</feature>
<dbReference type="InterPro" id="IPR029090">
    <property type="entry name" value="DUF4659"/>
</dbReference>
<feature type="region of interest" description="Disordered" evidence="2">
    <location>
        <begin position="509"/>
        <end position="587"/>
    </location>
</feature>
<name>A0A444V212_ACIRT</name>
<protein>
    <submittedName>
        <fullName evidence="3">Coiled-coil domain-containing protein 177</fullName>
    </submittedName>
</protein>
<feature type="compositionally biased region" description="Low complexity" evidence="2">
    <location>
        <begin position="153"/>
        <end position="163"/>
    </location>
</feature>
<feature type="compositionally biased region" description="Basic and acidic residues" evidence="2">
    <location>
        <begin position="509"/>
        <end position="522"/>
    </location>
</feature>
<reference evidence="3 4" key="1">
    <citation type="submission" date="2019-01" db="EMBL/GenBank/DDBJ databases">
        <title>Draft Genome and Complete Hox-Cluster Characterization of the Sterlet Sturgeon (Acipenser ruthenus).</title>
        <authorList>
            <person name="Wei Q."/>
        </authorList>
    </citation>
    <scope>NUCLEOTIDE SEQUENCE [LARGE SCALE GENOMIC DNA]</scope>
    <source>
        <strain evidence="3">WHYD16114868_AA</strain>
        <tissue evidence="3">Blood</tissue>
    </source>
</reference>
<organism evidence="3 4">
    <name type="scientific">Acipenser ruthenus</name>
    <name type="common">Sterlet sturgeon</name>
    <dbReference type="NCBI Taxonomy" id="7906"/>
    <lineage>
        <taxon>Eukaryota</taxon>
        <taxon>Metazoa</taxon>
        <taxon>Chordata</taxon>
        <taxon>Craniata</taxon>
        <taxon>Vertebrata</taxon>
        <taxon>Euteleostomi</taxon>
        <taxon>Actinopterygii</taxon>
        <taxon>Chondrostei</taxon>
        <taxon>Acipenseriformes</taxon>
        <taxon>Acipenseridae</taxon>
        <taxon>Acipenser</taxon>
    </lineage>
</organism>
<evidence type="ECO:0000313" key="4">
    <source>
        <dbReference type="Proteomes" id="UP000289886"/>
    </source>
</evidence>
<feature type="compositionally biased region" description="Low complexity" evidence="2">
    <location>
        <begin position="177"/>
        <end position="193"/>
    </location>
</feature>
<gene>
    <name evidence="3" type="ORF">EOD39_18033</name>
</gene>
<accession>A0A444V212</accession>
<feature type="compositionally biased region" description="Basic and acidic residues" evidence="2">
    <location>
        <begin position="530"/>
        <end position="578"/>
    </location>
</feature>
<feature type="compositionally biased region" description="Basic and acidic residues" evidence="2">
    <location>
        <begin position="53"/>
        <end position="63"/>
    </location>
</feature>
<feature type="region of interest" description="Disordered" evidence="2">
    <location>
        <begin position="1"/>
        <end position="63"/>
    </location>
</feature>
<feature type="region of interest" description="Disordered" evidence="2">
    <location>
        <begin position="147"/>
        <end position="274"/>
    </location>
</feature>
<dbReference type="EMBL" id="SCEB01003416">
    <property type="protein sequence ID" value="RXM94398.1"/>
    <property type="molecule type" value="Genomic_DNA"/>
</dbReference>
<feature type="compositionally biased region" description="Low complexity" evidence="2">
    <location>
        <begin position="18"/>
        <end position="33"/>
    </location>
</feature>
<feature type="compositionally biased region" description="Low complexity" evidence="2">
    <location>
        <begin position="230"/>
        <end position="251"/>
    </location>
</feature>
<keyword evidence="1" id="KW-0175">Coiled coil</keyword>
<feature type="compositionally biased region" description="Basic and acidic residues" evidence="2">
    <location>
        <begin position="216"/>
        <end position="227"/>
    </location>
</feature>